<comment type="subunit">
    <text evidence="18">Homotrimer.</text>
</comment>
<dbReference type="PANTHER" id="PTHR43584:SF3">
    <property type="entry name" value="BIFUNCTIONAL PROTEIN GLMU"/>
    <property type="match status" value="1"/>
</dbReference>
<dbReference type="GO" id="GO:0019134">
    <property type="term" value="F:glucosamine-1-phosphate N-acetyltransferase activity"/>
    <property type="evidence" value="ECO:0007669"/>
    <property type="project" value="UniProtKB-UniRule"/>
</dbReference>
<feature type="binding site" evidence="18">
    <location>
        <begin position="394"/>
        <end position="395"/>
    </location>
    <ligand>
        <name>acetyl-CoA</name>
        <dbReference type="ChEBI" id="CHEBI:57288"/>
    </ligand>
</feature>
<feature type="region of interest" description="N-acetyltransferase" evidence="18">
    <location>
        <begin position="260"/>
        <end position="474"/>
    </location>
</feature>
<dbReference type="EC" id="2.7.7.23" evidence="18"/>
<dbReference type="HAMAP" id="MF_01631">
    <property type="entry name" value="GlmU"/>
    <property type="match status" value="1"/>
</dbReference>
<feature type="domain" description="Mannose-1-phosphate guanyltransferase C-terminal" evidence="20">
    <location>
        <begin position="271"/>
        <end position="359"/>
    </location>
</feature>
<dbReference type="Proteomes" id="UP000703893">
    <property type="component" value="Unassembled WGS sequence"/>
</dbReference>
<evidence type="ECO:0000256" key="12">
    <source>
        <dbReference type="ARBA" id="ARBA00023268"/>
    </source>
</evidence>
<dbReference type="GO" id="GO:0005737">
    <property type="term" value="C:cytoplasm"/>
    <property type="evidence" value="ECO:0007669"/>
    <property type="project" value="UniProtKB-SubCell"/>
</dbReference>
<comment type="catalytic activity">
    <reaction evidence="16 18">
        <text>N-acetyl-alpha-D-glucosamine 1-phosphate + UTP + H(+) = UDP-N-acetyl-alpha-D-glucosamine + diphosphate</text>
        <dbReference type="Rhea" id="RHEA:13509"/>
        <dbReference type="ChEBI" id="CHEBI:15378"/>
        <dbReference type="ChEBI" id="CHEBI:33019"/>
        <dbReference type="ChEBI" id="CHEBI:46398"/>
        <dbReference type="ChEBI" id="CHEBI:57705"/>
        <dbReference type="ChEBI" id="CHEBI:57776"/>
        <dbReference type="EC" id="2.7.7.23"/>
    </reaction>
</comment>
<keyword evidence="6 18" id="KW-0548">Nucleotidyltransferase</keyword>
<proteinExistence type="inferred from homology"/>
<evidence type="ECO:0000256" key="7">
    <source>
        <dbReference type="ARBA" id="ARBA00022723"/>
    </source>
</evidence>
<evidence type="ECO:0000256" key="2">
    <source>
        <dbReference type="ARBA" id="ARBA00007707"/>
    </source>
</evidence>
<dbReference type="InterPro" id="IPR056729">
    <property type="entry name" value="GMPPB_C"/>
</dbReference>
<feature type="region of interest" description="Linker" evidence="18">
    <location>
        <begin position="239"/>
        <end position="259"/>
    </location>
</feature>
<evidence type="ECO:0000256" key="8">
    <source>
        <dbReference type="ARBA" id="ARBA00022737"/>
    </source>
</evidence>
<feature type="binding site" evidence="18">
    <location>
        <position position="111"/>
    </location>
    <ligand>
        <name>Mg(2+)</name>
        <dbReference type="ChEBI" id="CHEBI:18420"/>
    </ligand>
</feature>
<sequence length="474" mass="50416">MADGIVSLVMAAGKGTRMASDRPKVLHEIAGEPILGFVLAQLDDLRSRGILARAISIVGHGADEVRAYLSDSWPWTEAVEQAPQLGTGHAVMQAAPALTGFSGDVLIVNGDVPLLEASLIEALVDEHKARGARLTFLTCNHPRPHGLGRILRDGAGRVRAIVEHRDATPEQRDIREINVGVYLAHWPTLWDALGTIGTANDQGEYYLTDAIAKLVSGGHAIATVTTEDYVALGGINTRAELVATAAEWRVRRGAYWLSRQVTVEDPATAFIGPRVTIGPDTVVEPFVQLYGHSQVGSQCVIGSHTRLVDSLVGDSAIVRSSDIVSCEIGDRTTVGPFARLRDHAVVGRDARIGNFVELKKVNFGDGAKAAHLTYLGDAEVGDKANIGCGTVTCNYDGERKHRTTIGAGAFIGTNNTLVAPVEIGQDAYTGAGSTITEDVPAGALALGRAHQVVKEGWVARRRAMRAADKQRSEA</sequence>
<dbReference type="Gene3D" id="3.90.550.10">
    <property type="entry name" value="Spore Coat Polysaccharide Biosynthesis Protein SpsA, Chain A"/>
    <property type="match status" value="1"/>
</dbReference>
<evidence type="ECO:0000256" key="1">
    <source>
        <dbReference type="ARBA" id="ARBA00004496"/>
    </source>
</evidence>
<feature type="binding site" evidence="18">
    <location>
        <position position="81"/>
    </location>
    <ligand>
        <name>UDP-N-acetyl-alpha-D-glucosamine</name>
        <dbReference type="ChEBI" id="CHEBI:57705"/>
    </ligand>
</feature>
<evidence type="ECO:0000259" key="19">
    <source>
        <dbReference type="Pfam" id="PF12804"/>
    </source>
</evidence>
<dbReference type="AlphaFoldDB" id="A0A937X8S0"/>
<dbReference type="Gene3D" id="2.160.10.10">
    <property type="entry name" value="Hexapeptide repeat proteins"/>
    <property type="match status" value="1"/>
</dbReference>
<dbReference type="SUPFAM" id="SSF53448">
    <property type="entry name" value="Nucleotide-diphospho-sugar transferases"/>
    <property type="match status" value="1"/>
</dbReference>
<comment type="pathway">
    <text evidence="18">Bacterial outer membrane biogenesis; LPS lipid A biosynthesis.</text>
</comment>
<dbReference type="GO" id="GO:0000287">
    <property type="term" value="F:magnesium ion binding"/>
    <property type="evidence" value="ECO:0007669"/>
    <property type="project" value="UniProtKB-UniRule"/>
</dbReference>
<dbReference type="InterPro" id="IPR038009">
    <property type="entry name" value="GlmU_C_LbH"/>
</dbReference>
<keyword evidence="5 18" id="KW-0808">Transferase</keyword>
<evidence type="ECO:0000256" key="5">
    <source>
        <dbReference type="ARBA" id="ARBA00022679"/>
    </source>
</evidence>
<feature type="binding site" evidence="18">
    <location>
        <position position="236"/>
    </location>
    <ligand>
        <name>UDP-N-acetyl-alpha-D-glucosamine</name>
        <dbReference type="ChEBI" id="CHEBI:57705"/>
    </ligand>
</feature>
<comment type="similarity">
    <text evidence="2 18">In the C-terminal section; belongs to the transferase hexapeptide repeat family.</text>
</comment>
<evidence type="ECO:0000256" key="16">
    <source>
        <dbReference type="ARBA" id="ARBA00048493"/>
    </source>
</evidence>
<feature type="active site" description="Proton acceptor" evidence="18">
    <location>
        <position position="371"/>
    </location>
</feature>
<evidence type="ECO:0000256" key="14">
    <source>
        <dbReference type="ARBA" id="ARBA00023316"/>
    </source>
</evidence>
<dbReference type="InterPro" id="IPR050065">
    <property type="entry name" value="GlmU-like"/>
</dbReference>
<comment type="catalytic activity">
    <reaction evidence="15 18">
        <text>alpha-D-glucosamine 1-phosphate + acetyl-CoA = N-acetyl-alpha-D-glucosamine 1-phosphate + CoA + H(+)</text>
        <dbReference type="Rhea" id="RHEA:13725"/>
        <dbReference type="ChEBI" id="CHEBI:15378"/>
        <dbReference type="ChEBI" id="CHEBI:57287"/>
        <dbReference type="ChEBI" id="CHEBI:57288"/>
        <dbReference type="ChEBI" id="CHEBI:57776"/>
        <dbReference type="ChEBI" id="CHEBI:58516"/>
        <dbReference type="EC" id="2.3.1.157"/>
    </reaction>
</comment>
<dbReference type="GO" id="GO:0003977">
    <property type="term" value="F:UDP-N-acetylglucosamine diphosphorylase activity"/>
    <property type="evidence" value="ECO:0007669"/>
    <property type="project" value="UniProtKB-UniRule"/>
</dbReference>
<dbReference type="InterPro" id="IPR029044">
    <property type="entry name" value="Nucleotide-diphossugar_trans"/>
</dbReference>
<dbReference type="NCBIfam" id="TIGR01173">
    <property type="entry name" value="glmU"/>
    <property type="match status" value="1"/>
</dbReference>
<feature type="binding site" evidence="18">
    <location>
        <position position="236"/>
    </location>
    <ligand>
        <name>Mg(2+)</name>
        <dbReference type="ChEBI" id="CHEBI:18420"/>
    </ligand>
</feature>
<keyword evidence="11 18" id="KW-0573">Peptidoglycan synthesis</keyword>
<keyword evidence="4 18" id="KW-0963">Cytoplasm</keyword>
<protein>
    <recommendedName>
        <fullName evidence="18">Bifunctional protein GlmU</fullName>
    </recommendedName>
    <domain>
        <recommendedName>
            <fullName evidence="18">UDP-N-acetylglucosamine pyrophosphorylase</fullName>
            <ecNumber evidence="18">2.7.7.23</ecNumber>
        </recommendedName>
        <alternativeName>
            <fullName evidence="18">N-acetylglucosamine-1-phosphate uridyltransferase</fullName>
        </alternativeName>
    </domain>
    <domain>
        <recommendedName>
            <fullName evidence="18">Glucosamine-1-phosphate N-acetyltransferase</fullName>
            <ecNumber evidence="18">2.3.1.157</ecNumber>
        </recommendedName>
    </domain>
</protein>
<feature type="binding site" evidence="18">
    <location>
        <position position="359"/>
    </location>
    <ligand>
        <name>UDP-N-acetyl-alpha-D-glucosamine</name>
        <dbReference type="ChEBI" id="CHEBI:57705"/>
    </ligand>
</feature>
<evidence type="ECO:0000259" key="20">
    <source>
        <dbReference type="Pfam" id="PF25087"/>
    </source>
</evidence>
<feature type="binding site" evidence="18">
    <location>
        <begin position="86"/>
        <end position="87"/>
    </location>
    <ligand>
        <name>UDP-N-acetyl-alpha-D-glucosamine</name>
        <dbReference type="ChEBI" id="CHEBI:57705"/>
    </ligand>
</feature>
<evidence type="ECO:0000256" key="3">
    <source>
        <dbReference type="ARBA" id="ARBA00007947"/>
    </source>
</evidence>
<feature type="binding site" evidence="18">
    <location>
        <position position="341"/>
    </location>
    <ligand>
        <name>UDP-N-acetyl-alpha-D-glucosamine</name>
        <dbReference type="ChEBI" id="CHEBI:57705"/>
    </ligand>
</feature>
<keyword evidence="12 18" id="KW-0511">Multifunctional enzyme</keyword>
<dbReference type="Pfam" id="PF00132">
    <property type="entry name" value="Hexapep"/>
    <property type="match status" value="1"/>
</dbReference>
<feature type="region of interest" description="Pyrophosphorylase" evidence="18">
    <location>
        <begin position="1"/>
        <end position="238"/>
    </location>
</feature>
<evidence type="ECO:0000256" key="11">
    <source>
        <dbReference type="ARBA" id="ARBA00022984"/>
    </source>
</evidence>
<evidence type="ECO:0000256" key="4">
    <source>
        <dbReference type="ARBA" id="ARBA00022490"/>
    </source>
</evidence>
<dbReference type="InterPro" id="IPR001451">
    <property type="entry name" value="Hexapep"/>
</dbReference>
<dbReference type="InterPro" id="IPR011004">
    <property type="entry name" value="Trimer_LpxA-like_sf"/>
</dbReference>
<comment type="function">
    <text evidence="17 18">Catalyzes the last two sequential reactions in the de novo biosynthetic pathway for UDP-N-acetylglucosamine (UDP-GlcNAc). The C-terminal domain catalyzes the transfer of acetyl group from acetyl coenzyme A to glucosamine-1-phosphate (GlcN-1-P) to produce N-acetylglucosamine-1-phosphate (GlcNAc-1-P), which is converted into UDP-GlcNAc by the transfer of uridine 5-monophosphate (from uridine 5-triphosphate), a reaction catalyzed by the N-terminal domain.</text>
</comment>
<keyword evidence="10 18" id="KW-0133">Cell shape</keyword>
<comment type="cofactor">
    <cofactor evidence="18">
        <name>Mg(2+)</name>
        <dbReference type="ChEBI" id="CHEBI:18420"/>
    </cofactor>
    <text evidence="18">Binds 1 Mg(2+) ion per subunit.</text>
</comment>
<comment type="pathway">
    <text evidence="18">Nucleotide-sugar biosynthesis; UDP-N-acetyl-alpha-D-glucosamine biosynthesis; UDP-N-acetyl-alpha-D-glucosamine from N-acetyl-alpha-D-glucosamine 1-phosphate: step 1/1.</text>
</comment>
<name>A0A937X8S0_9BACT</name>
<dbReference type="SUPFAM" id="SSF51161">
    <property type="entry name" value="Trimeric LpxA-like enzymes"/>
    <property type="match status" value="1"/>
</dbReference>
<feature type="binding site" evidence="18">
    <location>
        <position position="385"/>
    </location>
    <ligand>
        <name>UDP-N-acetyl-alpha-D-glucosamine</name>
        <dbReference type="ChEBI" id="CHEBI:57705"/>
    </ligand>
</feature>
<dbReference type="GO" id="GO:0009252">
    <property type="term" value="P:peptidoglycan biosynthetic process"/>
    <property type="evidence" value="ECO:0007669"/>
    <property type="project" value="UniProtKB-UniRule"/>
</dbReference>
<comment type="caution">
    <text evidence="21">The sequence shown here is derived from an EMBL/GenBank/DDBJ whole genome shotgun (WGS) entry which is preliminary data.</text>
</comment>
<feature type="binding site" evidence="18">
    <location>
        <position position="148"/>
    </location>
    <ligand>
        <name>UDP-N-acetyl-alpha-D-glucosamine</name>
        <dbReference type="ChEBI" id="CHEBI:57705"/>
    </ligand>
</feature>
<reference evidence="21 22" key="1">
    <citation type="submission" date="2019-03" db="EMBL/GenBank/DDBJ databases">
        <title>Lake Tanganyika Metagenome-Assembled Genomes (MAGs).</title>
        <authorList>
            <person name="Tran P."/>
        </authorList>
    </citation>
    <scope>NUCLEOTIDE SEQUENCE [LARGE SCALE GENOMIC DNA]</scope>
    <source>
        <strain evidence="21">K_DeepCast_65m_m2_236</strain>
    </source>
</reference>
<feature type="domain" description="MobA-like NTP transferase" evidence="19">
    <location>
        <begin position="8"/>
        <end position="150"/>
    </location>
</feature>
<dbReference type="GO" id="GO:0071555">
    <property type="term" value="P:cell wall organization"/>
    <property type="evidence" value="ECO:0007669"/>
    <property type="project" value="UniProtKB-KW"/>
</dbReference>
<feature type="binding site" evidence="18">
    <location>
        <position position="24"/>
    </location>
    <ligand>
        <name>UDP-N-acetyl-alpha-D-glucosamine</name>
        <dbReference type="ChEBI" id="CHEBI:57705"/>
    </ligand>
</feature>
<keyword evidence="13 18" id="KW-0012">Acyltransferase</keyword>
<feature type="binding site" evidence="18">
    <location>
        <position position="374"/>
    </location>
    <ligand>
        <name>UDP-N-acetyl-alpha-D-glucosamine</name>
        <dbReference type="ChEBI" id="CHEBI:57705"/>
    </ligand>
</feature>
<evidence type="ECO:0000256" key="13">
    <source>
        <dbReference type="ARBA" id="ARBA00023315"/>
    </source>
</evidence>
<evidence type="ECO:0000256" key="17">
    <source>
        <dbReference type="ARBA" id="ARBA00049628"/>
    </source>
</evidence>
<keyword evidence="8 18" id="KW-0677">Repeat</keyword>
<dbReference type="Pfam" id="PF12804">
    <property type="entry name" value="NTP_transf_3"/>
    <property type="match status" value="1"/>
</dbReference>
<keyword evidence="7 18" id="KW-0479">Metal-binding</keyword>
<comment type="caution">
    <text evidence="18">Lacks conserved residue(s) required for the propagation of feature annotation.</text>
</comment>
<keyword evidence="9 18" id="KW-0460">Magnesium</keyword>
<dbReference type="InterPro" id="IPR025877">
    <property type="entry name" value="MobA-like_NTP_Trfase"/>
</dbReference>
<comment type="similarity">
    <text evidence="3 18">In the N-terminal section; belongs to the N-acetylglucosamine-1-phosphate uridyltransferase family.</text>
</comment>
<feature type="binding site" evidence="18">
    <location>
        <position position="163"/>
    </location>
    <ligand>
        <name>UDP-N-acetyl-alpha-D-glucosamine</name>
        <dbReference type="ChEBI" id="CHEBI:57705"/>
    </ligand>
</feature>
<evidence type="ECO:0000256" key="6">
    <source>
        <dbReference type="ARBA" id="ARBA00022695"/>
    </source>
</evidence>
<dbReference type="EMBL" id="VGJX01000905">
    <property type="protein sequence ID" value="MBM3276195.1"/>
    <property type="molecule type" value="Genomic_DNA"/>
</dbReference>
<dbReference type="GO" id="GO:0008360">
    <property type="term" value="P:regulation of cell shape"/>
    <property type="evidence" value="ECO:0007669"/>
    <property type="project" value="UniProtKB-KW"/>
</dbReference>
<dbReference type="Pfam" id="PF25087">
    <property type="entry name" value="GMPPB_C"/>
    <property type="match status" value="1"/>
</dbReference>
<dbReference type="CDD" id="cd02540">
    <property type="entry name" value="GT2_GlmU_N_bac"/>
    <property type="match status" value="1"/>
</dbReference>
<accession>A0A937X8S0</accession>
<feature type="binding site" evidence="18">
    <location>
        <position position="448"/>
    </location>
    <ligand>
        <name>acetyl-CoA</name>
        <dbReference type="ChEBI" id="CHEBI:57288"/>
    </ligand>
</feature>
<dbReference type="GO" id="GO:0009245">
    <property type="term" value="P:lipid A biosynthetic process"/>
    <property type="evidence" value="ECO:0007669"/>
    <property type="project" value="UniProtKB-UniRule"/>
</dbReference>
<dbReference type="GO" id="GO:0006048">
    <property type="term" value="P:UDP-N-acetylglucosamine biosynthetic process"/>
    <property type="evidence" value="ECO:0007669"/>
    <property type="project" value="InterPro"/>
</dbReference>
<dbReference type="CDD" id="cd03353">
    <property type="entry name" value="LbH_GlmU_C"/>
    <property type="match status" value="1"/>
</dbReference>
<evidence type="ECO:0000313" key="22">
    <source>
        <dbReference type="Proteomes" id="UP000703893"/>
    </source>
</evidence>
<evidence type="ECO:0000256" key="10">
    <source>
        <dbReference type="ARBA" id="ARBA00022960"/>
    </source>
</evidence>
<organism evidence="21 22">
    <name type="scientific">Candidatus Tanganyikabacteria bacterium</name>
    <dbReference type="NCBI Taxonomy" id="2961651"/>
    <lineage>
        <taxon>Bacteria</taxon>
        <taxon>Bacillati</taxon>
        <taxon>Candidatus Sericytochromatia</taxon>
        <taxon>Candidatus Tanganyikabacteria</taxon>
    </lineage>
</organism>
<evidence type="ECO:0000256" key="18">
    <source>
        <dbReference type="HAMAP-Rule" id="MF_01631"/>
    </source>
</evidence>
<dbReference type="GO" id="GO:0016020">
    <property type="term" value="C:membrane"/>
    <property type="evidence" value="ECO:0007669"/>
    <property type="project" value="GOC"/>
</dbReference>
<dbReference type="PANTHER" id="PTHR43584">
    <property type="entry name" value="NUCLEOTIDYL TRANSFERASE"/>
    <property type="match status" value="1"/>
</dbReference>
<comment type="subcellular location">
    <subcellularLocation>
        <location evidence="1 18">Cytoplasm</location>
    </subcellularLocation>
</comment>
<gene>
    <name evidence="18 21" type="primary">glmU</name>
    <name evidence="21" type="ORF">FJZ00_13660</name>
</gene>
<evidence type="ECO:0000256" key="9">
    <source>
        <dbReference type="ARBA" id="ARBA00022842"/>
    </source>
</evidence>
<dbReference type="EC" id="2.3.1.157" evidence="18"/>
<keyword evidence="14 18" id="KW-0961">Cell wall biogenesis/degradation</keyword>
<evidence type="ECO:0000313" key="21">
    <source>
        <dbReference type="EMBL" id="MBM3276195.1"/>
    </source>
</evidence>
<evidence type="ECO:0000256" key="15">
    <source>
        <dbReference type="ARBA" id="ARBA00048247"/>
    </source>
</evidence>
<feature type="binding site" evidence="18">
    <location>
        <position position="431"/>
    </location>
    <ligand>
        <name>acetyl-CoA</name>
        <dbReference type="ChEBI" id="CHEBI:57288"/>
    </ligand>
</feature>
<dbReference type="GO" id="GO:0000902">
    <property type="term" value="P:cell morphogenesis"/>
    <property type="evidence" value="ECO:0007669"/>
    <property type="project" value="UniProtKB-UniRule"/>
</dbReference>
<feature type="binding site" evidence="18">
    <location>
        <position position="178"/>
    </location>
    <ligand>
        <name>UDP-N-acetyl-alpha-D-glucosamine</name>
        <dbReference type="ChEBI" id="CHEBI:57705"/>
    </ligand>
</feature>
<comment type="pathway">
    <text evidence="18">Nucleotide-sugar biosynthesis; UDP-N-acetyl-alpha-D-glucosamine biosynthesis; N-acetyl-alpha-D-glucosamine 1-phosphate from alpha-D-glucosamine 6-phosphate (route II): step 2/2.</text>
</comment>
<dbReference type="InterPro" id="IPR005882">
    <property type="entry name" value="Bifunctional_GlmU"/>
</dbReference>